<keyword evidence="4" id="KW-0472">Membrane</keyword>
<dbReference type="Gene3D" id="3.30.565.10">
    <property type="entry name" value="Histidine kinase-like ATPase, C-terminal domain"/>
    <property type="match status" value="1"/>
</dbReference>
<accession>A0A9W6FN15</accession>
<keyword evidence="7" id="KW-1185">Reference proteome</keyword>
<evidence type="ECO:0000256" key="3">
    <source>
        <dbReference type="ARBA" id="ARBA00023012"/>
    </source>
</evidence>
<evidence type="ECO:0000259" key="5">
    <source>
        <dbReference type="Pfam" id="PF02518"/>
    </source>
</evidence>
<feature type="transmembrane region" description="Helical" evidence="4">
    <location>
        <begin position="68"/>
        <end position="87"/>
    </location>
</feature>
<comment type="caution">
    <text evidence="6">The sequence shown here is derived from an EMBL/GenBank/DDBJ whole genome shotgun (WGS) entry which is preliminary data.</text>
</comment>
<reference evidence="6" key="1">
    <citation type="submission" date="2022-12" db="EMBL/GenBank/DDBJ databases">
        <title>Reference genome sequencing for broad-spectrum identification of bacterial and archaeal isolates by mass spectrometry.</title>
        <authorList>
            <person name="Sekiguchi Y."/>
            <person name="Tourlousse D.M."/>
        </authorList>
    </citation>
    <scope>NUCLEOTIDE SEQUENCE</scope>
    <source>
        <strain evidence="6">14</strain>
    </source>
</reference>
<dbReference type="EMBL" id="BSDP01000001">
    <property type="protein sequence ID" value="GLI26026.1"/>
    <property type="molecule type" value="Genomic_DNA"/>
</dbReference>
<evidence type="ECO:0000256" key="1">
    <source>
        <dbReference type="ARBA" id="ARBA00022679"/>
    </source>
</evidence>
<dbReference type="GO" id="GO:0000160">
    <property type="term" value="P:phosphorelay signal transduction system"/>
    <property type="evidence" value="ECO:0007669"/>
    <property type="project" value="UniProtKB-KW"/>
</dbReference>
<dbReference type="Pfam" id="PF02518">
    <property type="entry name" value="HATPase_c"/>
    <property type="match status" value="1"/>
</dbReference>
<dbReference type="InterPro" id="IPR003594">
    <property type="entry name" value="HATPase_dom"/>
</dbReference>
<protein>
    <recommendedName>
        <fullName evidence="5">Histidine kinase/HSP90-like ATPase domain-containing protein</fullName>
    </recommendedName>
</protein>
<dbReference type="GO" id="GO:0016301">
    <property type="term" value="F:kinase activity"/>
    <property type="evidence" value="ECO:0007669"/>
    <property type="project" value="UniProtKB-KW"/>
</dbReference>
<dbReference type="AlphaFoldDB" id="A0A9W6FN15"/>
<evidence type="ECO:0000313" key="6">
    <source>
        <dbReference type="EMBL" id="GLI26026.1"/>
    </source>
</evidence>
<feature type="transmembrane region" description="Helical" evidence="4">
    <location>
        <begin position="41"/>
        <end position="61"/>
    </location>
</feature>
<keyword evidence="3" id="KW-0902">Two-component regulatory system</keyword>
<feature type="transmembrane region" description="Helical" evidence="4">
    <location>
        <begin position="144"/>
        <end position="165"/>
    </location>
</feature>
<feature type="transmembrane region" description="Helical" evidence="4">
    <location>
        <begin position="15"/>
        <end position="35"/>
    </location>
</feature>
<proteinExistence type="predicted"/>
<gene>
    <name evidence="6" type="ORF">ARHIZOSPH14_02680</name>
</gene>
<keyword evidence="2" id="KW-0418">Kinase</keyword>
<dbReference type="InterPro" id="IPR036890">
    <property type="entry name" value="HATPase_C_sf"/>
</dbReference>
<keyword evidence="4" id="KW-0812">Transmembrane</keyword>
<dbReference type="PANTHER" id="PTHR24421">
    <property type="entry name" value="NITRATE/NITRITE SENSOR PROTEIN NARX-RELATED"/>
    <property type="match status" value="1"/>
</dbReference>
<name>A0A9W6FN15_9MICO</name>
<evidence type="ECO:0000256" key="2">
    <source>
        <dbReference type="ARBA" id="ARBA00022777"/>
    </source>
</evidence>
<organism evidence="6 7">
    <name type="scientific">Agromyces rhizosphaerae</name>
    <dbReference type="NCBI Taxonomy" id="88374"/>
    <lineage>
        <taxon>Bacteria</taxon>
        <taxon>Bacillati</taxon>
        <taxon>Actinomycetota</taxon>
        <taxon>Actinomycetes</taxon>
        <taxon>Micrococcales</taxon>
        <taxon>Microbacteriaceae</taxon>
        <taxon>Agromyces</taxon>
    </lineage>
</organism>
<dbReference type="RefSeq" id="WP_281882025.1">
    <property type="nucleotide sequence ID" value="NZ_BSDP01000001.1"/>
</dbReference>
<keyword evidence="1" id="KW-0808">Transferase</keyword>
<sequence length="390" mass="40532">MKRILKERDRLLRRLARVTGMTGALGALLCLMVPTGSTPGALAWGMLGCLAVAAAVGLATGRDAVGSSVAVVASAGAAVIAIALVSGRLQPSTATAVVLLSGISAASVAFILVVRPRLRVPLALFAVISIGLGTAASFRPGGSPGLAMLSMSLTWLGAIAVALWIERAIEVAISRIDEVGGAHRAERLASELEARQRQDARLLHDTVLATLSLLAHAGVGVAPETLREQAREDARLLRQLRLDATASSQAASTFFTPEPPEDDEALGSTLESVKQRFGRMGLDVHWHGTGQVLLPRETLDALLGAMAECLENVRRHSGVAEADVTVTDDATTVRAMVTDAGVGFDVAAVDSERLGFAESVVGRLHAVGGRVRLFSSPGSGTTVMLEVPKP</sequence>
<keyword evidence="4" id="KW-1133">Transmembrane helix</keyword>
<dbReference type="Proteomes" id="UP001144396">
    <property type="component" value="Unassembled WGS sequence"/>
</dbReference>
<dbReference type="InterPro" id="IPR050482">
    <property type="entry name" value="Sensor_HK_TwoCompSys"/>
</dbReference>
<dbReference type="SUPFAM" id="SSF55874">
    <property type="entry name" value="ATPase domain of HSP90 chaperone/DNA topoisomerase II/histidine kinase"/>
    <property type="match status" value="1"/>
</dbReference>
<feature type="domain" description="Histidine kinase/HSP90-like ATPase" evidence="5">
    <location>
        <begin position="302"/>
        <end position="389"/>
    </location>
</feature>
<evidence type="ECO:0000256" key="4">
    <source>
        <dbReference type="SAM" id="Phobius"/>
    </source>
</evidence>
<dbReference type="PANTHER" id="PTHR24421:SF61">
    <property type="entry name" value="OXYGEN SENSOR HISTIDINE KINASE NREB"/>
    <property type="match status" value="1"/>
</dbReference>
<feature type="transmembrane region" description="Helical" evidence="4">
    <location>
        <begin position="93"/>
        <end position="113"/>
    </location>
</feature>
<feature type="transmembrane region" description="Helical" evidence="4">
    <location>
        <begin position="120"/>
        <end position="138"/>
    </location>
</feature>
<evidence type="ECO:0000313" key="7">
    <source>
        <dbReference type="Proteomes" id="UP001144396"/>
    </source>
</evidence>